<dbReference type="Proteomes" id="UP000198901">
    <property type="component" value="Unassembled WGS sequence"/>
</dbReference>
<dbReference type="AlphaFoldDB" id="A0A1G9KJH8"/>
<sequence>MKPLYVLTFTFILAIAGLWLWSQEWRLVLAGNIAMAAMLLFTAMGHFMFTPGMVRMMPPVIPFRRELVWLTGLAEIAGAVGLLLPQYRHLAAGWLIVFLLLVLPVNIYAALHRVDYQKGTSDGAGPEYLWIRIPLQVFFIGWIWFFSW</sequence>
<evidence type="ECO:0000256" key="2">
    <source>
        <dbReference type="ARBA" id="ARBA00022692"/>
    </source>
</evidence>
<keyword evidence="2 5" id="KW-0812">Transmembrane</keyword>
<evidence type="ECO:0000256" key="4">
    <source>
        <dbReference type="ARBA" id="ARBA00023136"/>
    </source>
</evidence>
<dbReference type="Pfam" id="PF13564">
    <property type="entry name" value="DoxX_2"/>
    <property type="match status" value="1"/>
</dbReference>
<evidence type="ECO:0000256" key="3">
    <source>
        <dbReference type="ARBA" id="ARBA00022989"/>
    </source>
</evidence>
<dbReference type="RefSeq" id="WP_093198690.1">
    <property type="nucleotide sequence ID" value="NZ_FNGS01000002.1"/>
</dbReference>
<feature type="transmembrane region" description="Helical" evidence="5">
    <location>
        <begin position="129"/>
        <end position="147"/>
    </location>
</feature>
<dbReference type="STRING" id="563176.SAMN04488090_1043"/>
<dbReference type="InterPro" id="IPR032808">
    <property type="entry name" value="DoxX"/>
</dbReference>
<dbReference type="GO" id="GO:0016020">
    <property type="term" value="C:membrane"/>
    <property type="evidence" value="ECO:0007669"/>
    <property type="project" value="UniProtKB-SubCell"/>
</dbReference>
<feature type="transmembrane region" description="Helical" evidence="5">
    <location>
        <begin position="5"/>
        <end position="21"/>
    </location>
</feature>
<feature type="transmembrane region" description="Helical" evidence="5">
    <location>
        <begin position="67"/>
        <end position="84"/>
    </location>
</feature>
<organism evidence="6 7">
    <name type="scientific">Siphonobacter aquaeclarae</name>
    <dbReference type="NCBI Taxonomy" id="563176"/>
    <lineage>
        <taxon>Bacteria</taxon>
        <taxon>Pseudomonadati</taxon>
        <taxon>Bacteroidota</taxon>
        <taxon>Cytophagia</taxon>
        <taxon>Cytophagales</taxon>
        <taxon>Cytophagaceae</taxon>
        <taxon>Siphonobacter</taxon>
    </lineage>
</organism>
<evidence type="ECO:0000256" key="5">
    <source>
        <dbReference type="SAM" id="Phobius"/>
    </source>
</evidence>
<gene>
    <name evidence="6" type="ORF">SAMN04488090_1043</name>
</gene>
<comment type="subcellular location">
    <subcellularLocation>
        <location evidence="1">Membrane</location>
        <topology evidence="1">Multi-pass membrane protein</topology>
    </subcellularLocation>
</comment>
<proteinExistence type="predicted"/>
<dbReference type="EMBL" id="FNGS01000002">
    <property type="protein sequence ID" value="SDL49799.1"/>
    <property type="molecule type" value="Genomic_DNA"/>
</dbReference>
<keyword evidence="4 5" id="KW-0472">Membrane</keyword>
<protein>
    <submittedName>
        <fullName evidence="6">Uncharacterized membrane protein</fullName>
    </submittedName>
</protein>
<reference evidence="6 7" key="1">
    <citation type="submission" date="2016-10" db="EMBL/GenBank/DDBJ databases">
        <authorList>
            <person name="de Groot N.N."/>
        </authorList>
    </citation>
    <scope>NUCLEOTIDE SEQUENCE [LARGE SCALE GENOMIC DNA]</scope>
    <source>
        <strain evidence="6 7">DSM 21668</strain>
    </source>
</reference>
<evidence type="ECO:0000313" key="7">
    <source>
        <dbReference type="Proteomes" id="UP000198901"/>
    </source>
</evidence>
<dbReference type="OrthoDB" id="673526at2"/>
<keyword evidence="7" id="KW-1185">Reference proteome</keyword>
<evidence type="ECO:0000313" key="6">
    <source>
        <dbReference type="EMBL" id="SDL49799.1"/>
    </source>
</evidence>
<evidence type="ECO:0000256" key="1">
    <source>
        <dbReference type="ARBA" id="ARBA00004141"/>
    </source>
</evidence>
<keyword evidence="3 5" id="KW-1133">Transmembrane helix</keyword>
<name>A0A1G9KJH8_9BACT</name>
<dbReference type="PANTHER" id="PTHR36974:SF1">
    <property type="entry name" value="DOXX FAMILY MEMBRANE PROTEIN"/>
    <property type="match status" value="1"/>
</dbReference>
<dbReference type="PANTHER" id="PTHR36974">
    <property type="entry name" value="MEMBRANE PROTEIN-RELATED"/>
    <property type="match status" value="1"/>
</dbReference>
<accession>A0A1G9KJH8</accession>
<feature type="transmembrane region" description="Helical" evidence="5">
    <location>
        <begin position="27"/>
        <end position="47"/>
    </location>
</feature>
<feature type="transmembrane region" description="Helical" evidence="5">
    <location>
        <begin position="90"/>
        <end position="109"/>
    </location>
</feature>